<name>A0ABT3RJM7_9BACT</name>
<keyword evidence="4" id="KW-1185">Reference proteome</keyword>
<dbReference type="RefSeq" id="WP_266053576.1">
    <property type="nucleotide sequence ID" value="NZ_JAPFQO010000010.1"/>
</dbReference>
<feature type="chain" id="PRO_5045760425" description="Tissue inhibitor of metalloproteinase" evidence="2">
    <location>
        <begin position="23"/>
        <end position="208"/>
    </location>
</feature>
<keyword evidence="1" id="KW-1133">Transmembrane helix</keyword>
<protein>
    <recommendedName>
        <fullName evidence="5">Tissue inhibitor of metalloproteinase</fullName>
    </recommendedName>
</protein>
<evidence type="ECO:0000313" key="4">
    <source>
        <dbReference type="Proteomes" id="UP001207228"/>
    </source>
</evidence>
<dbReference type="Proteomes" id="UP001207228">
    <property type="component" value="Unassembled WGS sequence"/>
</dbReference>
<feature type="signal peptide" evidence="2">
    <location>
        <begin position="1"/>
        <end position="22"/>
    </location>
</feature>
<evidence type="ECO:0000313" key="3">
    <source>
        <dbReference type="EMBL" id="MCX2741400.1"/>
    </source>
</evidence>
<sequence length="208" mass="23238">MNHLTRLVLVVVVSLFSHNSFACECIPYLGDNWKAERVYKNIAANSLVFIGDVLSHNDSTYTIKVLDVIKGEAVADTIFGYNHLTSSCTKYVTEGMWVIYTKLDKEGRIPEIDGCSISRNLSNPEFSYVPPLPGEHLDSLQLEELVESQEQEQLPLHLKSWMNEYAILAAYRNQAKASETEEESGNNLLSYVALGVALIALLVALLKK</sequence>
<dbReference type="EMBL" id="JAPFQO010000010">
    <property type="protein sequence ID" value="MCX2741400.1"/>
    <property type="molecule type" value="Genomic_DNA"/>
</dbReference>
<keyword evidence="1" id="KW-0812">Transmembrane</keyword>
<gene>
    <name evidence="3" type="ORF">OO017_15675</name>
</gene>
<organism evidence="3 4">
    <name type="scientific">Pontibacter anaerobius</name>
    <dbReference type="NCBI Taxonomy" id="2993940"/>
    <lineage>
        <taxon>Bacteria</taxon>
        <taxon>Pseudomonadati</taxon>
        <taxon>Bacteroidota</taxon>
        <taxon>Cytophagia</taxon>
        <taxon>Cytophagales</taxon>
        <taxon>Hymenobacteraceae</taxon>
        <taxon>Pontibacter</taxon>
    </lineage>
</organism>
<comment type="caution">
    <text evidence="3">The sequence shown here is derived from an EMBL/GenBank/DDBJ whole genome shotgun (WGS) entry which is preliminary data.</text>
</comment>
<evidence type="ECO:0008006" key="5">
    <source>
        <dbReference type="Google" id="ProtNLM"/>
    </source>
</evidence>
<keyword evidence="2" id="KW-0732">Signal</keyword>
<reference evidence="3 4" key="1">
    <citation type="submission" date="2022-11" db="EMBL/GenBank/DDBJ databases">
        <title>The characterization of three novel Bacteroidetes species and genomic analysis of their roles in tidal elemental geochemical cycles.</title>
        <authorList>
            <person name="Ma K.-J."/>
        </authorList>
    </citation>
    <scope>NUCLEOTIDE SEQUENCE [LARGE SCALE GENOMIC DNA]</scope>
    <source>
        <strain evidence="3 4">M82</strain>
    </source>
</reference>
<accession>A0ABT3RJM7</accession>
<proteinExistence type="predicted"/>
<feature type="transmembrane region" description="Helical" evidence="1">
    <location>
        <begin position="188"/>
        <end position="206"/>
    </location>
</feature>
<evidence type="ECO:0000256" key="1">
    <source>
        <dbReference type="SAM" id="Phobius"/>
    </source>
</evidence>
<keyword evidence="1" id="KW-0472">Membrane</keyword>
<evidence type="ECO:0000256" key="2">
    <source>
        <dbReference type="SAM" id="SignalP"/>
    </source>
</evidence>